<dbReference type="Pfam" id="PF11561">
    <property type="entry name" value="Saw1"/>
    <property type="match status" value="1"/>
</dbReference>
<dbReference type="AlphaFoldDB" id="A0A1E3PPP4"/>
<gene>
    <name evidence="2" type="ORF">NADFUDRAFT_77390</name>
</gene>
<dbReference type="InterPro" id="IPR021624">
    <property type="entry name" value="Saw1"/>
</dbReference>
<evidence type="ECO:0000256" key="1">
    <source>
        <dbReference type="SAM" id="MobiDB-lite"/>
    </source>
</evidence>
<evidence type="ECO:0000313" key="3">
    <source>
        <dbReference type="Proteomes" id="UP000095009"/>
    </source>
</evidence>
<protein>
    <submittedName>
        <fullName evidence="2">Uncharacterized protein</fullName>
    </submittedName>
</protein>
<reference evidence="2 3" key="1">
    <citation type="journal article" date="2016" name="Proc. Natl. Acad. Sci. U.S.A.">
        <title>Comparative genomics of biotechnologically important yeasts.</title>
        <authorList>
            <person name="Riley R."/>
            <person name="Haridas S."/>
            <person name="Wolfe K.H."/>
            <person name="Lopes M.R."/>
            <person name="Hittinger C.T."/>
            <person name="Goeker M."/>
            <person name="Salamov A.A."/>
            <person name="Wisecaver J.H."/>
            <person name="Long T.M."/>
            <person name="Calvey C.H."/>
            <person name="Aerts A.L."/>
            <person name="Barry K.W."/>
            <person name="Choi C."/>
            <person name="Clum A."/>
            <person name="Coughlan A.Y."/>
            <person name="Deshpande S."/>
            <person name="Douglass A.P."/>
            <person name="Hanson S.J."/>
            <person name="Klenk H.-P."/>
            <person name="LaButti K.M."/>
            <person name="Lapidus A."/>
            <person name="Lindquist E.A."/>
            <person name="Lipzen A.M."/>
            <person name="Meier-Kolthoff J.P."/>
            <person name="Ohm R.A."/>
            <person name="Otillar R.P."/>
            <person name="Pangilinan J.L."/>
            <person name="Peng Y."/>
            <person name="Rokas A."/>
            <person name="Rosa C.A."/>
            <person name="Scheuner C."/>
            <person name="Sibirny A.A."/>
            <person name="Slot J.C."/>
            <person name="Stielow J.B."/>
            <person name="Sun H."/>
            <person name="Kurtzman C.P."/>
            <person name="Blackwell M."/>
            <person name="Grigoriev I.V."/>
            <person name="Jeffries T.W."/>
        </authorList>
    </citation>
    <scope>NUCLEOTIDE SEQUENCE [LARGE SCALE GENOMIC DNA]</scope>
    <source>
        <strain evidence="2 3">DSM 6958</strain>
    </source>
</reference>
<name>A0A1E3PPP4_9ASCO</name>
<feature type="compositionally biased region" description="Polar residues" evidence="1">
    <location>
        <begin position="112"/>
        <end position="134"/>
    </location>
</feature>
<dbReference type="GO" id="GO:0000736">
    <property type="term" value="P:double-strand break repair via single-strand annealing, removal of nonhomologous ends"/>
    <property type="evidence" value="ECO:0007669"/>
    <property type="project" value="InterPro"/>
</dbReference>
<dbReference type="EMBL" id="KV454407">
    <property type="protein sequence ID" value="ODQ67405.1"/>
    <property type="molecule type" value="Genomic_DNA"/>
</dbReference>
<organism evidence="2 3">
    <name type="scientific">Nadsonia fulvescens var. elongata DSM 6958</name>
    <dbReference type="NCBI Taxonomy" id="857566"/>
    <lineage>
        <taxon>Eukaryota</taxon>
        <taxon>Fungi</taxon>
        <taxon>Dikarya</taxon>
        <taxon>Ascomycota</taxon>
        <taxon>Saccharomycotina</taxon>
        <taxon>Dipodascomycetes</taxon>
        <taxon>Dipodascales</taxon>
        <taxon>Dipodascales incertae sedis</taxon>
        <taxon>Nadsonia</taxon>
    </lineage>
</organism>
<evidence type="ECO:0000313" key="2">
    <source>
        <dbReference type="EMBL" id="ODQ67405.1"/>
    </source>
</evidence>
<sequence>MAPIRRYLKVGSSRIVPLRIFLDRGVQLQLLKEHAQQINSATNIEEEADSVYQTNEAGNLHKIEFQPVSLHRFLPERDIKALIAVVKKRIVDILENQESLKYYQKSKKTSKAGSVSSNTIPSLEENSNLGISSESGEDVNEPVDGFSDSFSSTVEENGWKVKLIVHDSTLKMYSLTVLNGVYASSIGKGIKESGGVFSNEQILIKDVQVVEPTILIEDDDEGLEDVDDIDNGDDKKSLKIFYRGFRTLGEGVDIYLQRKP</sequence>
<proteinExistence type="predicted"/>
<accession>A0A1E3PPP4</accession>
<keyword evidence="3" id="KW-1185">Reference proteome</keyword>
<feature type="region of interest" description="Disordered" evidence="1">
    <location>
        <begin position="112"/>
        <end position="143"/>
    </location>
</feature>
<dbReference type="Proteomes" id="UP000095009">
    <property type="component" value="Unassembled WGS sequence"/>
</dbReference>
<dbReference type="GO" id="GO:0070336">
    <property type="term" value="F:flap-structured DNA binding"/>
    <property type="evidence" value="ECO:0007669"/>
    <property type="project" value="InterPro"/>
</dbReference>